<keyword evidence="2" id="KW-0614">Plasmid</keyword>
<sequence>MGEERSHHAENVRRFLKPEPPQLDFPPVRNGIDYLASVVKHLDENESPVDDRDLKYAVLHLQAAVEVLFKARLLREHWSLVFENPGEATLEKFREGNFNSCGTTAAVKRLRDIAAIPIDEKELGWLKELAADRNALQHYGLTHSARAVETRAGRVLDFLMRFLWDHLLPLLKGAERTAAANDMVPVVEGVNNISSYVTRRLNRLRGELKGLENQTVQCPFCEHMTLVITPARGTCHFCSESWHPADEMLVFDYLGLFHDDGPRGDVSPCPQCDAMTLVAGVVFLGSPEVVDTLFCFGCMARYTPDELVLCAGCSRPWPLEADIDGSTTNLCTDCRQQTDPEYTT</sequence>
<reference evidence="2 3" key="1">
    <citation type="submission" date="2022-10" db="EMBL/GenBank/DDBJ databases">
        <title>The complete genomes of actinobacterial strains from the NBC collection.</title>
        <authorList>
            <person name="Joergensen T.S."/>
            <person name="Alvarez Arevalo M."/>
            <person name="Sterndorff E.B."/>
            <person name="Faurdal D."/>
            <person name="Vuksanovic O."/>
            <person name="Mourched A.-S."/>
            <person name="Charusanti P."/>
            <person name="Shaw S."/>
            <person name="Blin K."/>
            <person name="Weber T."/>
        </authorList>
    </citation>
    <scope>NUCLEOTIDE SEQUENCE [LARGE SCALE GENOMIC DNA]</scope>
    <source>
        <strain evidence="2 3">NBC_00185</strain>
        <plasmid evidence="2 3">unnamed1</plasmid>
    </source>
</reference>
<gene>
    <name evidence="2" type="ORF">OG560_33965</name>
</gene>
<protein>
    <submittedName>
        <fullName evidence="2">Uncharacterized protein</fullName>
    </submittedName>
</protein>
<name>A0ABZ1KDF2_9ACTN</name>
<feature type="compositionally biased region" description="Basic and acidic residues" evidence="1">
    <location>
        <begin position="1"/>
        <end position="17"/>
    </location>
</feature>
<evidence type="ECO:0000313" key="2">
    <source>
        <dbReference type="EMBL" id="WTP70465.1"/>
    </source>
</evidence>
<dbReference type="RefSeq" id="WP_331717715.1">
    <property type="nucleotide sequence ID" value="NZ_CP108136.1"/>
</dbReference>
<dbReference type="Proteomes" id="UP001622496">
    <property type="component" value="Plasmid unnamed1"/>
</dbReference>
<proteinExistence type="predicted"/>
<keyword evidence="3" id="KW-1185">Reference proteome</keyword>
<geneLocation type="plasmid" evidence="2 3">
    <name>unnamed1</name>
</geneLocation>
<evidence type="ECO:0000256" key="1">
    <source>
        <dbReference type="SAM" id="MobiDB-lite"/>
    </source>
</evidence>
<dbReference type="EMBL" id="CP108136">
    <property type="protein sequence ID" value="WTP70465.1"/>
    <property type="molecule type" value="Genomic_DNA"/>
</dbReference>
<evidence type="ECO:0000313" key="3">
    <source>
        <dbReference type="Proteomes" id="UP001622496"/>
    </source>
</evidence>
<accession>A0ABZ1KDF2</accession>
<organism evidence="2 3">
    <name type="scientific">[Kitasatospora] papulosa</name>
    <dbReference type="NCBI Taxonomy" id="1464011"/>
    <lineage>
        <taxon>Bacteria</taxon>
        <taxon>Bacillati</taxon>
        <taxon>Actinomycetota</taxon>
        <taxon>Actinomycetes</taxon>
        <taxon>Kitasatosporales</taxon>
        <taxon>Streptomycetaceae</taxon>
        <taxon>Streptomyces</taxon>
    </lineage>
</organism>
<feature type="region of interest" description="Disordered" evidence="1">
    <location>
        <begin position="1"/>
        <end position="21"/>
    </location>
</feature>